<gene>
    <name evidence="2" type="ORF">CYMTET_18258</name>
</gene>
<dbReference type="InterPro" id="IPR001849">
    <property type="entry name" value="PH_domain"/>
</dbReference>
<feature type="domain" description="PH" evidence="1">
    <location>
        <begin position="1"/>
        <end position="21"/>
    </location>
</feature>
<dbReference type="PROSITE" id="PS50003">
    <property type="entry name" value="PH_DOMAIN"/>
    <property type="match status" value="1"/>
</dbReference>
<dbReference type="AlphaFoldDB" id="A0AAE0G8H7"/>
<evidence type="ECO:0000313" key="2">
    <source>
        <dbReference type="EMBL" id="KAK3273506.1"/>
    </source>
</evidence>
<sequence length="74" mass="8164">MGAESEAERTKWVVALRHTIKEHSRAAVADIEHTESPDAAVKNAECGKSQEEPALYAKEMTASWEEITSAFANF</sequence>
<evidence type="ECO:0000259" key="1">
    <source>
        <dbReference type="PROSITE" id="PS50003"/>
    </source>
</evidence>
<proteinExistence type="predicted"/>
<dbReference type="EMBL" id="LGRX02008440">
    <property type="protein sequence ID" value="KAK3273506.1"/>
    <property type="molecule type" value="Genomic_DNA"/>
</dbReference>
<name>A0AAE0G8H7_9CHLO</name>
<protein>
    <recommendedName>
        <fullName evidence="1">PH domain-containing protein</fullName>
    </recommendedName>
</protein>
<accession>A0AAE0G8H7</accession>
<reference evidence="2 3" key="1">
    <citation type="journal article" date="2015" name="Genome Biol. Evol.">
        <title>Comparative Genomics of a Bacterivorous Green Alga Reveals Evolutionary Causalities and Consequences of Phago-Mixotrophic Mode of Nutrition.</title>
        <authorList>
            <person name="Burns J.A."/>
            <person name="Paasch A."/>
            <person name="Narechania A."/>
            <person name="Kim E."/>
        </authorList>
    </citation>
    <scope>NUCLEOTIDE SEQUENCE [LARGE SCALE GENOMIC DNA]</scope>
    <source>
        <strain evidence="2 3">PLY_AMNH</strain>
    </source>
</reference>
<comment type="caution">
    <text evidence="2">The sequence shown here is derived from an EMBL/GenBank/DDBJ whole genome shotgun (WGS) entry which is preliminary data.</text>
</comment>
<dbReference type="Proteomes" id="UP001190700">
    <property type="component" value="Unassembled WGS sequence"/>
</dbReference>
<keyword evidence="3" id="KW-1185">Reference proteome</keyword>
<evidence type="ECO:0000313" key="3">
    <source>
        <dbReference type="Proteomes" id="UP001190700"/>
    </source>
</evidence>
<organism evidence="2 3">
    <name type="scientific">Cymbomonas tetramitiformis</name>
    <dbReference type="NCBI Taxonomy" id="36881"/>
    <lineage>
        <taxon>Eukaryota</taxon>
        <taxon>Viridiplantae</taxon>
        <taxon>Chlorophyta</taxon>
        <taxon>Pyramimonadophyceae</taxon>
        <taxon>Pyramimonadales</taxon>
        <taxon>Pyramimonadaceae</taxon>
        <taxon>Cymbomonas</taxon>
    </lineage>
</organism>